<reference evidence="4 5" key="1">
    <citation type="journal article" date="2020" name="New Microbes New Infect">
        <title>Sellimonas caecigallum sp. nov., description and genome sequence of a new member of the Sellimonas genus isolated from the cecum of feral chicken.</title>
        <authorList>
            <person name="Wongkuna S."/>
            <person name="Ghimire S."/>
            <person name="Antony L."/>
            <person name="Chankhamhaengdecha S."/>
            <person name="Janvilisri T."/>
            <person name="Scaria J."/>
        </authorList>
    </citation>
    <scope>NUCLEOTIDE SEQUENCE [LARGE SCALE GENOMIC DNA]</scope>
    <source>
        <strain evidence="4 5">SW451</strain>
    </source>
</reference>
<dbReference type="EMBL" id="VIRV01000001">
    <property type="protein sequence ID" value="MBY0757781.1"/>
    <property type="molecule type" value="Genomic_DNA"/>
</dbReference>
<evidence type="ECO:0000256" key="2">
    <source>
        <dbReference type="ARBA" id="ARBA00023315"/>
    </source>
</evidence>
<sequence>MERIVIRNMEEKDIEGVAEVHVSSWKTAYRGIVQDRYLDAMKKEEKIVSYKKKQMDVREKFLVAEQNGEIVGFCRYADDNRFSENMSDIDCEIVALYVSPDKMYHGIGTKLFQAAVETFICQKKHKMIIWCLRENKSSKRFYEKMGGKMQREKKVCIGDKSYCEDGFVYDIRG</sequence>
<dbReference type="PANTHER" id="PTHR43877:SF1">
    <property type="entry name" value="ACETYLTRANSFERASE"/>
    <property type="match status" value="1"/>
</dbReference>
<comment type="caution">
    <text evidence="4">The sequence shown here is derived from an EMBL/GenBank/DDBJ whole genome shotgun (WGS) entry which is preliminary data.</text>
</comment>
<dbReference type="InterPro" id="IPR050832">
    <property type="entry name" value="Bact_Acetyltransf"/>
</dbReference>
<organism evidence="4 5">
    <name type="scientific">Sellimonas caecigallum</name>
    <dbReference type="NCBI Taxonomy" id="2592333"/>
    <lineage>
        <taxon>Bacteria</taxon>
        <taxon>Bacillati</taxon>
        <taxon>Bacillota</taxon>
        <taxon>Clostridia</taxon>
        <taxon>Lachnospirales</taxon>
        <taxon>Lachnospiraceae</taxon>
        <taxon>Sellimonas</taxon>
    </lineage>
</organism>
<dbReference type="PROSITE" id="PS51186">
    <property type="entry name" value="GNAT"/>
    <property type="match status" value="1"/>
</dbReference>
<dbReference type="PANTHER" id="PTHR43877">
    <property type="entry name" value="AMINOALKYLPHOSPHONATE N-ACETYLTRANSFERASE-RELATED-RELATED"/>
    <property type="match status" value="1"/>
</dbReference>
<dbReference type="Gene3D" id="3.40.630.30">
    <property type="match status" value="1"/>
</dbReference>
<dbReference type="Proteomes" id="UP000779049">
    <property type="component" value="Unassembled WGS sequence"/>
</dbReference>
<feature type="domain" description="N-acetyltransferase" evidence="3">
    <location>
        <begin position="4"/>
        <end position="173"/>
    </location>
</feature>
<name>A0ABS7L427_9FIRM</name>
<accession>A0ABS7L427</accession>
<evidence type="ECO:0000313" key="5">
    <source>
        <dbReference type="Proteomes" id="UP000779049"/>
    </source>
</evidence>
<dbReference type="InterPro" id="IPR000182">
    <property type="entry name" value="GNAT_dom"/>
</dbReference>
<proteinExistence type="predicted"/>
<dbReference type="CDD" id="cd04301">
    <property type="entry name" value="NAT_SF"/>
    <property type="match status" value="1"/>
</dbReference>
<keyword evidence="5" id="KW-1185">Reference proteome</keyword>
<evidence type="ECO:0000313" key="4">
    <source>
        <dbReference type="EMBL" id="MBY0757781.1"/>
    </source>
</evidence>
<keyword evidence="2" id="KW-0012">Acyltransferase</keyword>
<evidence type="ECO:0000259" key="3">
    <source>
        <dbReference type="PROSITE" id="PS51186"/>
    </source>
</evidence>
<protein>
    <submittedName>
        <fullName evidence="4">GNAT family N-acetyltransferase</fullName>
    </submittedName>
</protein>
<dbReference type="Pfam" id="PF00583">
    <property type="entry name" value="Acetyltransf_1"/>
    <property type="match status" value="1"/>
</dbReference>
<evidence type="ECO:0000256" key="1">
    <source>
        <dbReference type="ARBA" id="ARBA00022679"/>
    </source>
</evidence>
<dbReference type="InterPro" id="IPR016181">
    <property type="entry name" value="Acyl_CoA_acyltransferase"/>
</dbReference>
<dbReference type="SUPFAM" id="SSF55729">
    <property type="entry name" value="Acyl-CoA N-acyltransferases (Nat)"/>
    <property type="match status" value="1"/>
</dbReference>
<gene>
    <name evidence="4" type="ORF">FLB61_01475</name>
</gene>
<dbReference type="RefSeq" id="WP_221919214.1">
    <property type="nucleotide sequence ID" value="NZ_CP173660.1"/>
</dbReference>
<keyword evidence="1" id="KW-0808">Transferase</keyword>